<dbReference type="Pfam" id="PF14343">
    <property type="entry name" value="PrcB_C"/>
    <property type="match status" value="1"/>
</dbReference>
<dbReference type="InterPro" id="IPR025748">
    <property type="entry name" value="PrcB_C_dom"/>
</dbReference>
<evidence type="ECO:0000313" key="3">
    <source>
        <dbReference type="Proteomes" id="UP000182248"/>
    </source>
</evidence>
<dbReference type="STRING" id="1150368.SAMN02927921_00844"/>
<organism evidence="2 3">
    <name type="scientific">Sinomicrobium oceani</name>
    <dbReference type="NCBI Taxonomy" id="1150368"/>
    <lineage>
        <taxon>Bacteria</taxon>
        <taxon>Pseudomonadati</taxon>
        <taxon>Bacteroidota</taxon>
        <taxon>Flavobacteriia</taxon>
        <taxon>Flavobacteriales</taxon>
        <taxon>Flavobacteriaceae</taxon>
        <taxon>Sinomicrobium</taxon>
    </lineage>
</organism>
<dbReference type="AlphaFoldDB" id="A0A1K1MUK2"/>
<name>A0A1K1MUK2_9FLAO</name>
<protein>
    <submittedName>
        <fullName evidence="2">PrcB C-terminal</fullName>
    </submittedName>
</protein>
<keyword evidence="3" id="KW-1185">Reference proteome</keyword>
<dbReference type="OrthoDB" id="1442131at2"/>
<gene>
    <name evidence="2" type="ORF">SAMN02927921_00844</name>
</gene>
<evidence type="ECO:0000313" key="2">
    <source>
        <dbReference type="EMBL" id="SFW26669.1"/>
    </source>
</evidence>
<dbReference type="Proteomes" id="UP000182248">
    <property type="component" value="Unassembled WGS sequence"/>
</dbReference>
<dbReference type="EMBL" id="FPJE01000003">
    <property type="protein sequence ID" value="SFW26669.1"/>
    <property type="molecule type" value="Genomic_DNA"/>
</dbReference>
<dbReference type="PROSITE" id="PS51257">
    <property type="entry name" value="PROKAR_LIPOPROTEIN"/>
    <property type="match status" value="1"/>
</dbReference>
<evidence type="ECO:0000259" key="1">
    <source>
        <dbReference type="Pfam" id="PF14343"/>
    </source>
</evidence>
<feature type="domain" description="PrcB C-terminal" evidence="1">
    <location>
        <begin position="88"/>
        <end position="145"/>
    </location>
</feature>
<dbReference type="RefSeq" id="WP_072316105.1">
    <property type="nucleotide sequence ID" value="NZ_FPJE01000003.1"/>
</dbReference>
<sequence length="154" mass="16790">MKKSILLIGMVVLFAACGAKQDSKTKNSGMASKSIAYEVLVQDSYGGADSPEHRVITNAQELRKVYGIINRTRKPGIEVPEIDFSANTVVAIFMGERSSGGNHIEIEKVEEHEDGIEVKTRNIKPGTGEMTTMAITHPFIFVKLPVSGKEVTVK</sequence>
<reference evidence="2 3" key="1">
    <citation type="submission" date="2016-11" db="EMBL/GenBank/DDBJ databases">
        <authorList>
            <person name="Jaros S."/>
            <person name="Januszkiewicz K."/>
            <person name="Wedrychowicz H."/>
        </authorList>
    </citation>
    <scope>NUCLEOTIDE SEQUENCE [LARGE SCALE GENOMIC DNA]</scope>
    <source>
        <strain evidence="2 3">CGMCC 1.12145</strain>
    </source>
</reference>
<proteinExistence type="predicted"/>
<accession>A0A1K1MUK2</accession>